<dbReference type="InterPro" id="IPR014244">
    <property type="entry name" value="RNA_pol_sigma-I"/>
</dbReference>
<accession>A0A6B4UZK3</accession>
<evidence type="ECO:0000259" key="7">
    <source>
        <dbReference type="Pfam" id="PF04542"/>
    </source>
</evidence>
<feature type="DNA-binding region" description="H-T-H motif" evidence="6">
    <location>
        <begin position="187"/>
        <end position="206"/>
    </location>
</feature>
<evidence type="ECO:0000256" key="6">
    <source>
        <dbReference type="HAMAP-Rule" id="MF_02064"/>
    </source>
</evidence>
<dbReference type="EMBL" id="SXCS01000004">
    <property type="protein sequence ID" value="NFR61621.1"/>
    <property type="molecule type" value="Genomic_DNA"/>
</dbReference>
<reference evidence="8 9" key="1">
    <citation type="submission" date="2019-04" db="EMBL/GenBank/DDBJ databases">
        <title>Genome sequencing of Clostridium botulinum Groups I-IV and Clostridium butyricum.</title>
        <authorList>
            <person name="Brunt J."/>
            <person name="Van Vliet A.H.M."/>
            <person name="Stringer S.C."/>
            <person name="Carter A.T."/>
            <person name="Peck M.W."/>
        </authorList>
    </citation>
    <scope>NUCLEOTIDE SEQUENCE [LARGE SCALE GENOMIC DNA]</scope>
    <source>
        <strain evidence="8 9">IFR 18/108</strain>
    </source>
</reference>
<evidence type="ECO:0000256" key="2">
    <source>
        <dbReference type="ARBA" id="ARBA00023015"/>
    </source>
</evidence>
<gene>
    <name evidence="6" type="primary">sigI</name>
    <name evidence="8" type="ORF">FDF70_09000</name>
</gene>
<dbReference type="InterPro" id="IPR007627">
    <property type="entry name" value="RNA_pol_sigma70_r2"/>
</dbReference>
<dbReference type="GO" id="GO:0005737">
    <property type="term" value="C:cytoplasm"/>
    <property type="evidence" value="ECO:0007669"/>
    <property type="project" value="UniProtKB-SubCell"/>
</dbReference>
<dbReference type="AlphaFoldDB" id="A0A6B4UZK3"/>
<evidence type="ECO:0000256" key="3">
    <source>
        <dbReference type="ARBA" id="ARBA00023082"/>
    </source>
</evidence>
<organism evidence="8 9">
    <name type="scientific">Clostridium sporogenes</name>
    <dbReference type="NCBI Taxonomy" id="1509"/>
    <lineage>
        <taxon>Bacteria</taxon>
        <taxon>Bacillati</taxon>
        <taxon>Bacillota</taxon>
        <taxon>Clostridia</taxon>
        <taxon>Eubacteriales</taxon>
        <taxon>Clostridiaceae</taxon>
        <taxon>Clostridium</taxon>
    </lineage>
</organism>
<dbReference type="GO" id="GO:0016987">
    <property type="term" value="F:sigma factor activity"/>
    <property type="evidence" value="ECO:0007669"/>
    <property type="project" value="UniProtKB-UniRule"/>
</dbReference>
<keyword evidence="2 6" id="KW-0805">Transcription regulation</keyword>
<sequence length="235" mass="27513">MRLSKIRGEYMDLDFLRKENRDNFIKDSMNFIYKTTNRICKKKLDSKNDDEISIALIAFNKACDTYDSKKGSFFTYASVIIKNSLIDFFKKSDKIPYLIWSEDDDFNSIDNNVSINNFNIASENSIRMEEIKLLNQELMKYKLSFKDIAESCPRHKDTRNSLLNIALACIHTETIVSYLQNKKQLPVKEICLLTSSKRKLIENWRKYLIVLIIILSSDDYSYIKGYLNIEKAGDN</sequence>
<evidence type="ECO:0000256" key="5">
    <source>
        <dbReference type="ARBA" id="ARBA00023163"/>
    </source>
</evidence>
<feature type="short sequence motif" description="Polymerase core binding" evidence="6">
    <location>
        <begin position="50"/>
        <end position="63"/>
    </location>
</feature>
<evidence type="ECO:0000256" key="1">
    <source>
        <dbReference type="ARBA" id="ARBA00022490"/>
    </source>
</evidence>
<dbReference type="GO" id="GO:0006352">
    <property type="term" value="P:DNA-templated transcription initiation"/>
    <property type="evidence" value="ECO:0007669"/>
    <property type="project" value="UniProtKB-UniRule"/>
</dbReference>
<dbReference type="GO" id="GO:0003677">
    <property type="term" value="F:DNA binding"/>
    <property type="evidence" value="ECO:0007669"/>
    <property type="project" value="UniProtKB-UniRule"/>
</dbReference>
<keyword evidence="4 6" id="KW-0238">DNA-binding</keyword>
<dbReference type="PIRSF" id="PIRSF038953">
    <property type="entry name" value="SigI"/>
    <property type="match status" value="1"/>
</dbReference>
<comment type="similarity">
    <text evidence="6">Belongs to the sigma-70 factor family. SigI subfamily.</text>
</comment>
<name>A0A6B4UZK3_CLOSG</name>
<keyword evidence="1 6" id="KW-0963">Cytoplasm</keyword>
<keyword evidence="6" id="KW-0346">Stress response</keyword>
<dbReference type="SUPFAM" id="SSF88946">
    <property type="entry name" value="Sigma2 domain of RNA polymerase sigma factors"/>
    <property type="match status" value="1"/>
</dbReference>
<keyword evidence="3 6" id="KW-0731">Sigma factor</keyword>
<evidence type="ECO:0000313" key="9">
    <source>
        <dbReference type="Proteomes" id="UP000486601"/>
    </source>
</evidence>
<keyword evidence="5 6" id="KW-0804">Transcription</keyword>
<dbReference type="Pfam" id="PF04542">
    <property type="entry name" value="Sigma70_r2"/>
    <property type="match status" value="1"/>
</dbReference>
<evidence type="ECO:0000256" key="4">
    <source>
        <dbReference type="ARBA" id="ARBA00023125"/>
    </source>
</evidence>
<comment type="function">
    <text evidence="6">Sigma factors are initiation factors that promote the attachment of RNA polymerase to specific initiation sites and are then released.</text>
</comment>
<comment type="caution">
    <text evidence="8">The sequence shown here is derived from an EMBL/GenBank/DDBJ whole genome shotgun (WGS) entry which is preliminary data.</text>
</comment>
<dbReference type="Proteomes" id="UP000486601">
    <property type="component" value="Unassembled WGS sequence"/>
</dbReference>
<comment type="subunit">
    <text evidence="6">Interacts with RsgI.</text>
</comment>
<comment type="subcellular location">
    <subcellularLocation>
        <location evidence="6">Cytoplasm</location>
    </subcellularLocation>
</comment>
<protein>
    <recommendedName>
        <fullName evidence="6">RNA polymerase sigma factor SigI</fullName>
    </recommendedName>
</protein>
<dbReference type="Gene3D" id="1.10.1740.10">
    <property type="match status" value="1"/>
</dbReference>
<dbReference type="InterPro" id="IPR013325">
    <property type="entry name" value="RNA_pol_sigma_r2"/>
</dbReference>
<evidence type="ECO:0000313" key="8">
    <source>
        <dbReference type="EMBL" id="NFR61621.1"/>
    </source>
</evidence>
<dbReference type="HAMAP" id="MF_02064">
    <property type="entry name" value="Sigma70_SigI"/>
    <property type="match status" value="1"/>
</dbReference>
<comment type="activity regulation">
    <text evidence="6">Negatively regulated by the anti-sigma-I factor RsgI.</text>
</comment>
<feature type="domain" description="RNA polymerase sigma-70 region 2" evidence="7">
    <location>
        <begin position="32"/>
        <end position="93"/>
    </location>
</feature>
<proteinExistence type="inferred from homology"/>